<feature type="region of interest" description="Disordered" evidence="4">
    <location>
        <begin position="852"/>
        <end position="1048"/>
    </location>
</feature>
<dbReference type="SMART" id="SM00501">
    <property type="entry name" value="BRIGHT"/>
    <property type="match status" value="1"/>
</dbReference>
<dbReference type="GO" id="GO:0005634">
    <property type="term" value="C:nucleus"/>
    <property type="evidence" value="ECO:0007669"/>
    <property type="project" value="TreeGrafter"/>
</dbReference>
<feature type="compositionally biased region" description="Polar residues" evidence="4">
    <location>
        <begin position="928"/>
        <end position="943"/>
    </location>
</feature>
<feature type="region of interest" description="Disordered" evidence="4">
    <location>
        <begin position="724"/>
        <end position="760"/>
    </location>
</feature>
<dbReference type="Gene3D" id="2.30.30.490">
    <property type="match status" value="1"/>
</dbReference>
<dbReference type="SUPFAM" id="SSF46774">
    <property type="entry name" value="ARID-like"/>
    <property type="match status" value="1"/>
</dbReference>
<reference evidence="7" key="1">
    <citation type="submission" date="2025-08" db="UniProtKB">
        <authorList>
            <consortium name="RefSeq"/>
        </authorList>
    </citation>
    <scope>IDENTIFICATION</scope>
</reference>
<protein>
    <submittedName>
        <fullName evidence="7">AT-rich interactive domain-containing protein 5B isoform X1</fullName>
    </submittedName>
</protein>
<dbReference type="Pfam" id="PF01388">
    <property type="entry name" value="ARID"/>
    <property type="match status" value="1"/>
</dbReference>
<evidence type="ECO:0000259" key="5">
    <source>
        <dbReference type="PROSITE" id="PS51011"/>
    </source>
</evidence>
<evidence type="ECO:0000256" key="1">
    <source>
        <dbReference type="ARBA" id="ARBA00023015"/>
    </source>
</evidence>
<evidence type="ECO:0000256" key="3">
    <source>
        <dbReference type="ARBA" id="ARBA00023242"/>
    </source>
</evidence>
<dbReference type="InterPro" id="IPR051232">
    <property type="entry name" value="ARID/SWI1_ChromRemod"/>
</dbReference>
<gene>
    <name evidence="7" type="primary">zgc:77151</name>
</gene>
<feature type="compositionally biased region" description="Polar residues" evidence="4">
    <location>
        <begin position="528"/>
        <end position="540"/>
    </location>
</feature>
<evidence type="ECO:0000256" key="2">
    <source>
        <dbReference type="ARBA" id="ARBA00023163"/>
    </source>
</evidence>
<feature type="compositionally biased region" description="Basic residues" evidence="4">
    <location>
        <begin position="430"/>
        <end position="443"/>
    </location>
</feature>
<dbReference type="AlphaFoldDB" id="A0A6P8FXG2"/>
<dbReference type="OrthoDB" id="1938591at2759"/>
<keyword evidence="2" id="KW-0804">Transcription</keyword>
<feature type="compositionally biased region" description="Polar residues" evidence="4">
    <location>
        <begin position="482"/>
        <end position="493"/>
    </location>
</feature>
<dbReference type="GO" id="GO:0006357">
    <property type="term" value="P:regulation of transcription by RNA polymerase II"/>
    <property type="evidence" value="ECO:0007669"/>
    <property type="project" value="TreeGrafter"/>
</dbReference>
<feature type="region of interest" description="Disordered" evidence="4">
    <location>
        <begin position="609"/>
        <end position="676"/>
    </location>
</feature>
<dbReference type="KEGG" id="char:105911327"/>
<dbReference type="RefSeq" id="XP_031428085.1">
    <property type="nucleotide sequence ID" value="XM_031572225.1"/>
</dbReference>
<feature type="compositionally biased region" description="Low complexity" evidence="4">
    <location>
        <begin position="737"/>
        <end position="749"/>
    </location>
</feature>
<feature type="compositionally biased region" description="Pro residues" evidence="4">
    <location>
        <begin position="750"/>
        <end position="760"/>
    </location>
</feature>
<keyword evidence="1" id="KW-0805">Transcription regulation</keyword>
<accession>A0A6P8FXG2</accession>
<dbReference type="Proteomes" id="UP000515152">
    <property type="component" value="Chromosome 8"/>
</dbReference>
<feature type="compositionally biased region" description="Low complexity" evidence="4">
    <location>
        <begin position="626"/>
        <end position="636"/>
    </location>
</feature>
<evidence type="ECO:0000256" key="4">
    <source>
        <dbReference type="SAM" id="MobiDB-lite"/>
    </source>
</evidence>
<dbReference type="InterPro" id="IPR001606">
    <property type="entry name" value="ARID_dom"/>
</dbReference>
<dbReference type="PANTHER" id="PTHR13964">
    <property type="entry name" value="RBP-RELATED"/>
    <property type="match status" value="1"/>
</dbReference>
<feature type="region of interest" description="Disordered" evidence="4">
    <location>
        <begin position="243"/>
        <end position="263"/>
    </location>
</feature>
<feature type="compositionally biased region" description="Polar residues" evidence="4">
    <location>
        <begin position="1035"/>
        <end position="1048"/>
    </location>
</feature>
<dbReference type="GO" id="GO:0000976">
    <property type="term" value="F:transcription cis-regulatory region binding"/>
    <property type="evidence" value="ECO:0007669"/>
    <property type="project" value="TreeGrafter"/>
</dbReference>
<evidence type="ECO:0000313" key="6">
    <source>
        <dbReference type="Proteomes" id="UP000515152"/>
    </source>
</evidence>
<feature type="region of interest" description="Disordered" evidence="4">
    <location>
        <begin position="425"/>
        <end position="549"/>
    </location>
</feature>
<dbReference type="PROSITE" id="PS51011">
    <property type="entry name" value="ARID"/>
    <property type="match status" value="1"/>
</dbReference>
<name>A0A6P8FXG2_CLUHA</name>
<keyword evidence="3" id="KW-0539">Nucleus</keyword>
<evidence type="ECO:0000313" key="7">
    <source>
        <dbReference type="RefSeq" id="XP_031428085.1"/>
    </source>
</evidence>
<dbReference type="CDD" id="cd16869">
    <property type="entry name" value="ARID_ARID5"/>
    <property type="match status" value="1"/>
</dbReference>
<dbReference type="InterPro" id="IPR036431">
    <property type="entry name" value="ARID_dom_sf"/>
</dbReference>
<keyword evidence="6" id="KW-1185">Reference proteome</keyword>
<feature type="domain" description="ARID" evidence="5">
    <location>
        <begin position="288"/>
        <end position="380"/>
    </location>
</feature>
<sequence>MHKAAMEQNGLQWLGAPSCLRGSIAFYKSVSSRSDMAPPGRDWKLGGFYFVRCGPQEPVCIAEVTLLWEDQAQRHLLASSRLYFLPEDTPKGRTRDHGEDEVLAVSKRIVVRVEDLAKWACTEPPVWRRGGVNGDCMCKTTSSSTESEQPKMNTQDEDEGVSVRVLSYPQYCRYRSLEKRVQELGGWPQLQDPHLKTLEEIRMVQQDTRVLYCRDTFTHPTLDSNASILTQLGYPSICLKGRPRKRKGRFGKVQEQPNTQPSESWIERMSENVLGSAEQQWAGGWLHHPEEQLFLDQLFSFMERRGSPISKVPNLGFKKIDLFLMYSVVKRLGGYENVTTRRHWKTVYNELGGSPGSTSAATCTRRHYEKLMLPYEQFMNSGFKPTKALEPVIPMKPMRGRPPLHLQREKRNQLASPVSQAVSVDGVVVRRGRGRPPGRRKVMAARANQGRPPLQTKPPLSQGALPPPQAPLALLPPPVLHEQNNSTPRQAQVHTPISSSSTTTPPPANPFKPEEVKSEPQDLVLPTPRSSGLSQVSPNEQVPPLPKSSGLCQVSPTAAAAVVVCAGGFGISASPAVFSPTKGLCPLDLFRTRLGLGAMATAARLNSTPVPSLHLSPVGQQQARHSASGSPVTSTPTGPPKDPHPLPQHQCSGCVPSEEQGTPGGGGEGAVRSRSPLPPLRIIPLELDCSLRVRQLMRSSLGSEHRHSFTKRLSEALAQDLEFPRATPGTPLPPSPSSSLFTLPSGSPTSSPPLPPPPPTVVAVRPQEEQVQPLNLSNWGAANRPARDGEVISQQHDAEDDALRTPVAKQPRLNADGLPLKANGGVFRFPLFQDQPADLSLPRRVRALLRENRRVASKSPDTSEPMDTLPHPGAVSSGAPCRAGGSPSAEEQGDGAGVGSSLGVVEIGGADVTLGEEDSGKSRAEVPSKQQNGKGDNNTQLANRVQDVQRYRRVLANGDSDAENGHRKLTNGEPDAQAYDRALANGDPDDQDDQDYHMALANGDPNAHDDHRALANGEPDTMGSFISLMLPDSPPHSQCNSVSNPLLS</sequence>
<dbReference type="Gene3D" id="1.10.150.60">
    <property type="entry name" value="ARID DNA-binding domain"/>
    <property type="match status" value="1"/>
</dbReference>
<feature type="compositionally biased region" description="Pro residues" evidence="4">
    <location>
        <begin position="465"/>
        <end position="479"/>
    </location>
</feature>
<proteinExistence type="predicted"/>
<dbReference type="FunFam" id="1.10.150.60:FF:000015">
    <property type="entry name" value="AT-rich interactive domain-containing protein 5B"/>
    <property type="match status" value="1"/>
</dbReference>
<dbReference type="SMART" id="SM01014">
    <property type="entry name" value="ARID"/>
    <property type="match status" value="1"/>
</dbReference>
<organism evidence="6 7">
    <name type="scientific">Clupea harengus</name>
    <name type="common">Atlantic herring</name>
    <dbReference type="NCBI Taxonomy" id="7950"/>
    <lineage>
        <taxon>Eukaryota</taxon>
        <taxon>Metazoa</taxon>
        <taxon>Chordata</taxon>
        <taxon>Craniata</taxon>
        <taxon>Vertebrata</taxon>
        <taxon>Euteleostomi</taxon>
        <taxon>Actinopterygii</taxon>
        <taxon>Neopterygii</taxon>
        <taxon>Teleostei</taxon>
        <taxon>Clupei</taxon>
        <taxon>Clupeiformes</taxon>
        <taxon>Clupeoidei</taxon>
        <taxon>Clupeidae</taxon>
        <taxon>Clupea</taxon>
    </lineage>
</organism>
<dbReference type="PANTHER" id="PTHR13964:SF41">
    <property type="entry name" value="AT-RICH INTERACTIVE DOMAIN-CONTAINING PROTEIN 5B"/>
    <property type="match status" value="1"/>
</dbReference>
<dbReference type="InterPro" id="IPR043151">
    <property type="entry name" value="BAH_sf"/>
</dbReference>
<dbReference type="GeneID" id="105911327"/>